<dbReference type="Gene3D" id="1.50.10.10">
    <property type="match status" value="1"/>
</dbReference>
<dbReference type="InterPro" id="IPR001382">
    <property type="entry name" value="Glyco_hydro_47"/>
</dbReference>
<protein>
    <recommendedName>
        <fullName evidence="12">alpha-1,2-Mannosidase</fullName>
        <ecNumber evidence="12">3.2.1.-</ecNumber>
    </recommendedName>
</protein>
<accession>F4S6B6</accession>
<reference evidence="14" key="1">
    <citation type="journal article" date="2011" name="Proc. Natl. Acad. Sci. U.S.A.">
        <title>Obligate biotrophy features unraveled by the genomic analysis of rust fungi.</title>
        <authorList>
            <person name="Duplessis S."/>
            <person name="Cuomo C.A."/>
            <person name="Lin Y.-C."/>
            <person name="Aerts A."/>
            <person name="Tisserant E."/>
            <person name="Veneault-Fourrey C."/>
            <person name="Joly D.L."/>
            <person name="Hacquard S."/>
            <person name="Amselem J."/>
            <person name="Cantarel B.L."/>
            <person name="Chiu R."/>
            <person name="Coutinho P.M."/>
            <person name="Feau N."/>
            <person name="Field M."/>
            <person name="Frey P."/>
            <person name="Gelhaye E."/>
            <person name="Goldberg J."/>
            <person name="Grabherr M.G."/>
            <person name="Kodira C.D."/>
            <person name="Kohler A."/>
            <person name="Kuees U."/>
            <person name="Lindquist E.A."/>
            <person name="Lucas S.M."/>
            <person name="Mago R."/>
            <person name="Mauceli E."/>
            <person name="Morin E."/>
            <person name="Murat C."/>
            <person name="Pangilinan J.L."/>
            <person name="Park R."/>
            <person name="Pearson M."/>
            <person name="Quesneville H."/>
            <person name="Rouhier N."/>
            <person name="Sakthikumar S."/>
            <person name="Salamov A.A."/>
            <person name="Schmutz J."/>
            <person name="Selles B."/>
            <person name="Shapiro H."/>
            <person name="Tanguay P."/>
            <person name="Tuskan G.A."/>
            <person name="Henrissat B."/>
            <person name="Van de Peer Y."/>
            <person name="Rouze P."/>
            <person name="Ellis J.G."/>
            <person name="Dodds P.N."/>
            <person name="Schein J.E."/>
            <person name="Zhong S."/>
            <person name="Hamelin R.C."/>
            <person name="Grigoriev I.V."/>
            <person name="Szabo L.J."/>
            <person name="Martin F."/>
        </authorList>
    </citation>
    <scope>NUCLEOTIDE SEQUENCE [LARGE SCALE GENOMIC DNA]</scope>
    <source>
        <strain evidence="14">98AG31 / pathotype 3-4-7</strain>
    </source>
</reference>
<dbReference type="PANTHER" id="PTHR11742:SF101">
    <property type="entry name" value="MANNOSYL-OLIGOSACCHARIDE ALPHA-1,2-MANNOSIDASE 1B"/>
    <property type="match status" value="1"/>
</dbReference>
<comment type="catalytic activity">
    <reaction evidence="10">
        <text>N(4)-(alpha-D-Man-(1-&gt;2)-alpha-D-Man-(1-&gt;2)-alpha-D-Man-(1-&gt;3)-[alpha-D-Man-(1-&gt;2)-alpha-D-Man-(1-&gt;3)-[alpha-D-Man-(1-&gt;2)-alpha-D-Man-(1-&gt;6)]-alpha-D-Man-(1-&gt;6)]-beta-D-Man-(1-&gt;4)-beta-D-GlcNAc-(1-&gt;4)-beta-D-GlcNAc)-L-asparaginyl-[protein] (N-glucan mannose isomer 9A1,2,3B1,2,3) + 4 H2O = N(4)-(alpha-D-Man-(1-&gt;3)-[alpha-D-Man-(1-&gt;3)-[alpha-D-Man-(1-&gt;6)]-alpha-D-Man-(1-&gt;6)]-beta-D-Man-(1-&gt;4)-beta-D-GlcNAc-(1-&gt;4)-beta-D-GlcNAc)-L-asparaginyl-[protein] (N-glucan mannose isomer 5A1,2) + 4 beta-D-mannose</text>
        <dbReference type="Rhea" id="RHEA:56008"/>
        <dbReference type="Rhea" id="RHEA-COMP:14356"/>
        <dbReference type="Rhea" id="RHEA-COMP:14367"/>
        <dbReference type="ChEBI" id="CHEBI:15377"/>
        <dbReference type="ChEBI" id="CHEBI:28563"/>
        <dbReference type="ChEBI" id="CHEBI:59087"/>
        <dbReference type="ChEBI" id="CHEBI:139493"/>
        <dbReference type="EC" id="3.2.1.113"/>
    </reaction>
</comment>
<keyword evidence="7" id="KW-0325">Glycoprotein</keyword>
<evidence type="ECO:0000313" key="13">
    <source>
        <dbReference type="EMBL" id="EGF99783.1"/>
    </source>
</evidence>
<gene>
    <name evidence="13" type="ORF">MELLADRAFT_112388</name>
</gene>
<evidence type="ECO:0000256" key="7">
    <source>
        <dbReference type="ARBA" id="ARBA00023180"/>
    </source>
</evidence>
<keyword evidence="4" id="KW-0732">Signal</keyword>
<dbReference type="GO" id="GO:0005975">
    <property type="term" value="P:carbohydrate metabolic process"/>
    <property type="evidence" value="ECO:0007669"/>
    <property type="project" value="InterPro"/>
</dbReference>
<dbReference type="eggNOG" id="KOG2204">
    <property type="taxonomic scope" value="Eukaryota"/>
</dbReference>
<dbReference type="VEuPathDB" id="FungiDB:MELLADRAFT_112388"/>
<evidence type="ECO:0000256" key="10">
    <source>
        <dbReference type="ARBA" id="ARBA00048605"/>
    </source>
</evidence>
<dbReference type="GO" id="GO:0016020">
    <property type="term" value="C:membrane"/>
    <property type="evidence" value="ECO:0007669"/>
    <property type="project" value="InterPro"/>
</dbReference>
<comment type="pathway">
    <text evidence="2">Protein modification; protein glycosylation.</text>
</comment>
<dbReference type="InParanoid" id="F4S6B6"/>
<comment type="catalytic activity">
    <reaction evidence="9">
        <text>N(4)-(alpha-D-Man-(1-&gt;2)-alpha-D-Man-(1-&gt;2)-alpha-D-Man-(1-&gt;3)-[alpha-D-Man-(1-&gt;3)-[alpha-D-Man-(1-&gt;2)-alpha-D-Man-(1-&gt;6)]-alpha-D-Man-(1-&gt;6)]-beta-D-Man-(1-&gt;4)-beta-D-GlcNAc-(1-&gt;4)-beta-D-GlcNAc)-L-asparaginyl-[protein] (N-glucan mannose isomer 8A1,2,3B1,3) + 3 H2O = N(4)-(alpha-D-Man-(1-&gt;3)-[alpha-D-Man-(1-&gt;3)-[alpha-D-Man-(1-&gt;6)]-alpha-D-Man-(1-&gt;6)]-beta-D-Man-(1-&gt;4)-beta-D-GlcNAc-(1-&gt;4)-beta-D-GlcNAc)-L-asparaginyl-[protein] (N-glucan mannose isomer 5A1,2) + 3 beta-D-mannose</text>
        <dbReference type="Rhea" id="RHEA:56028"/>
        <dbReference type="Rhea" id="RHEA-COMP:14358"/>
        <dbReference type="Rhea" id="RHEA-COMP:14367"/>
        <dbReference type="ChEBI" id="CHEBI:15377"/>
        <dbReference type="ChEBI" id="CHEBI:28563"/>
        <dbReference type="ChEBI" id="CHEBI:59087"/>
        <dbReference type="ChEBI" id="CHEBI:60628"/>
        <dbReference type="EC" id="3.2.1.113"/>
    </reaction>
</comment>
<organism evidence="14">
    <name type="scientific">Melampsora larici-populina (strain 98AG31 / pathotype 3-4-7)</name>
    <name type="common">Poplar leaf rust fungus</name>
    <dbReference type="NCBI Taxonomy" id="747676"/>
    <lineage>
        <taxon>Eukaryota</taxon>
        <taxon>Fungi</taxon>
        <taxon>Dikarya</taxon>
        <taxon>Basidiomycota</taxon>
        <taxon>Pucciniomycotina</taxon>
        <taxon>Pucciniomycetes</taxon>
        <taxon>Pucciniales</taxon>
        <taxon>Melampsoraceae</taxon>
        <taxon>Melampsora</taxon>
    </lineage>
</organism>
<evidence type="ECO:0000256" key="9">
    <source>
        <dbReference type="ARBA" id="ARBA00047669"/>
    </source>
</evidence>
<dbReference type="GO" id="GO:0004571">
    <property type="term" value="F:mannosyl-oligosaccharide 1,2-alpha-mannosidase activity"/>
    <property type="evidence" value="ECO:0007669"/>
    <property type="project" value="UniProtKB-EC"/>
</dbReference>
<comment type="similarity">
    <text evidence="3 12">Belongs to the glycosyl hydrolase 47 family.</text>
</comment>
<keyword evidence="8 12" id="KW-0326">Glycosidase</keyword>
<evidence type="ECO:0000256" key="5">
    <source>
        <dbReference type="ARBA" id="ARBA00022801"/>
    </source>
</evidence>
<dbReference type="GO" id="GO:0005783">
    <property type="term" value="C:endoplasmic reticulum"/>
    <property type="evidence" value="ECO:0007669"/>
    <property type="project" value="TreeGrafter"/>
</dbReference>
<feature type="disulfide bond" evidence="11">
    <location>
        <begin position="277"/>
        <end position="287"/>
    </location>
</feature>
<evidence type="ECO:0000256" key="6">
    <source>
        <dbReference type="ARBA" id="ARBA00023157"/>
    </source>
</evidence>
<keyword evidence="6 11" id="KW-1015">Disulfide bond</keyword>
<sequence length="407" mass="45926">MIPTSNTPGDTMKVCDQHYLKTLSCAHQWLSVIPITRSYRDPRNGWGATLVDSMSTLYVMGLNVKGQATSVFETTIRYIGGILSVYELTGASQPGLLEKATEIAQKLETAWMGNSSIPFAWMYFDTNQHNQQETITIAEAGSLTIEFDRLSYWTKNSSHRILADKTSRHIMNTITRFADNTHVFPGLHPQTLDSATGTPRGDKVGWGANVDSFLEYGVKYWQLIGDDAVDYISYWQQAVDSSITHLLKWSHKDAHPYLVEYSANEGGISNFMTHLACFARLKLAGTCYDSYNSTKTGLGPDSFSYHENLYAINPEFILRPEVVESIWYAWRLTGDSIWQERAWEIFLALEAHCKTDAGYHGLYNVNNPQGGFKDETESFLFADLKNDHLQITVPILDVYAARPFFIG</sequence>
<dbReference type="AlphaFoldDB" id="F4S6B6"/>
<dbReference type="GO" id="GO:0036503">
    <property type="term" value="P:ERAD pathway"/>
    <property type="evidence" value="ECO:0007669"/>
    <property type="project" value="UniProtKB-ARBA"/>
</dbReference>
<evidence type="ECO:0000256" key="1">
    <source>
        <dbReference type="ARBA" id="ARBA00001913"/>
    </source>
</evidence>
<evidence type="ECO:0000256" key="2">
    <source>
        <dbReference type="ARBA" id="ARBA00004922"/>
    </source>
</evidence>
<dbReference type="InterPro" id="IPR050749">
    <property type="entry name" value="Glycosyl_Hydrolase_47"/>
</dbReference>
<evidence type="ECO:0000256" key="11">
    <source>
        <dbReference type="PIRSR" id="PIRSR601382-3"/>
    </source>
</evidence>
<dbReference type="Pfam" id="PF01532">
    <property type="entry name" value="Glyco_hydro_47"/>
    <property type="match status" value="2"/>
</dbReference>
<evidence type="ECO:0000256" key="3">
    <source>
        <dbReference type="ARBA" id="ARBA00007658"/>
    </source>
</evidence>
<dbReference type="EMBL" id="GL883154">
    <property type="protein sequence ID" value="EGF99783.1"/>
    <property type="molecule type" value="Genomic_DNA"/>
</dbReference>
<dbReference type="OrthoDB" id="8118055at2759"/>
<dbReference type="SUPFAM" id="SSF48225">
    <property type="entry name" value="Seven-hairpin glycosidases"/>
    <property type="match status" value="1"/>
</dbReference>
<dbReference type="InterPro" id="IPR012341">
    <property type="entry name" value="6hp_glycosidase-like_sf"/>
</dbReference>
<dbReference type="KEGG" id="mlr:MELLADRAFT_112388"/>
<dbReference type="PANTHER" id="PTHR11742">
    <property type="entry name" value="MANNOSYL-OLIGOSACCHARIDE ALPHA-1,2-MANNOSIDASE-RELATED"/>
    <property type="match status" value="1"/>
</dbReference>
<evidence type="ECO:0000256" key="8">
    <source>
        <dbReference type="ARBA" id="ARBA00023295"/>
    </source>
</evidence>
<comment type="cofactor">
    <cofactor evidence="1">
        <name>Ca(2+)</name>
        <dbReference type="ChEBI" id="CHEBI:29108"/>
    </cofactor>
</comment>
<proteinExistence type="inferred from homology"/>
<dbReference type="GO" id="GO:0005509">
    <property type="term" value="F:calcium ion binding"/>
    <property type="evidence" value="ECO:0007669"/>
    <property type="project" value="InterPro"/>
</dbReference>
<evidence type="ECO:0000256" key="12">
    <source>
        <dbReference type="RuleBase" id="RU361193"/>
    </source>
</evidence>
<dbReference type="RefSeq" id="XP_007416932.1">
    <property type="nucleotide sequence ID" value="XM_007416870.1"/>
</dbReference>
<dbReference type="Proteomes" id="UP000001072">
    <property type="component" value="Unassembled WGS sequence"/>
</dbReference>
<dbReference type="PRINTS" id="PR00747">
    <property type="entry name" value="GLYHDRLASE47"/>
</dbReference>
<keyword evidence="14" id="KW-1185">Reference proteome</keyword>
<evidence type="ECO:0000256" key="4">
    <source>
        <dbReference type="ARBA" id="ARBA00022729"/>
    </source>
</evidence>
<name>F4S6B6_MELLP</name>
<dbReference type="EC" id="3.2.1.-" evidence="12"/>
<dbReference type="GeneID" id="18924656"/>
<evidence type="ECO:0000313" key="14">
    <source>
        <dbReference type="Proteomes" id="UP000001072"/>
    </source>
</evidence>
<dbReference type="HOGENOM" id="CLU_003818_0_2_1"/>
<dbReference type="STRING" id="747676.F4S6B6"/>
<keyword evidence="5 12" id="KW-0378">Hydrolase</keyword>
<dbReference type="InterPro" id="IPR036026">
    <property type="entry name" value="Seven-hairpin_glycosidases"/>
</dbReference>